<organism evidence="4 5">
    <name type="scientific">Ferroplasma acidiphilum</name>
    <dbReference type="NCBI Taxonomy" id="74969"/>
    <lineage>
        <taxon>Archaea</taxon>
        <taxon>Methanobacteriati</taxon>
        <taxon>Thermoplasmatota</taxon>
        <taxon>Thermoplasmata</taxon>
        <taxon>Thermoplasmatales</taxon>
        <taxon>Ferroplasmaceae</taxon>
        <taxon>Ferroplasma</taxon>
    </lineage>
</organism>
<dbReference type="PANTHER" id="PTHR43345">
    <property type="entry name" value="3-ISOPROPYLMALATE DEHYDRATASE SMALL SUBUNIT 2-RELATED-RELATED"/>
    <property type="match status" value="1"/>
</dbReference>
<keyword evidence="5" id="KW-1185">Reference proteome</keyword>
<dbReference type="NCBIfam" id="TIGR02087">
    <property type="entry name" value="LEUD_arch"/>
    <property type="match status" value="1"/>
</dbReference>
<name>A0A1V0N6B6_9ARCH</name>
<dbReference type="InterPro" id="IPR000573">
    <property type="entry name" value="AconitaseA/IPMdHydase_ssu_swvl"/>
</dbReference>
<comment type="similarity">
    <text evidence="1">Belongs to the LeuD family. LeuD type 2 subfamily.</text>
</comment>
<evidence type="ECO:0000313" key="4">
    <source>
        <dbReference type="EMBL" id="ARD85629.1"/>
    </source>
</evidence>
<dbReference type="InterPro" id="IPR050075">
    <property type="entry name" value="LeuD"/>
</dbReference>
<protein>
    <submittedName>
        <fullName evidence="4">3-isopropylmalate dehydratase small subunit</fullName>
    </submittedName>
</protein>
<dbReference type="KEGG" id="fai:FAD_1790"/>
<gene>
    <name evidence="4" type="ORF">FAD_1790</name>
</gene>
<evidence type="ECO:0000256" key="2">
    <source>
        <dbReference type="ARBA" id="ARBA00023239"/>
    </source>
</evidence>
<dbReference type="PANTHER" id="PTHR43345:SF2">
    <property type="entry name" value="3-ISOPROPYLMALATE DEHYDRATASE SMALL SUBUNIT 1"/>
    <property type="match status" value="1"/>
</dbReference>
<dbReference type="AlphaFoldDB" id="A0A1V0N6B6"/>
<feature type="domain" description="Aconitase A/isopropylmalate dehydratase small subunit swivel" evidence="3">
    <location>
        <begin position="59"/>
        <end position="111"/>
    </location>
</feature>
<dbReference type="Proteomes" id="UP000192050">
    <property type="component" value="Chromosome"/>
</dbReference>
<evidence type="ECO:0000259" key="3">
    <source>
        <dbReference type="Pfam" id="PF00694"/>
    </source>
</evidence>
<evidence type="ECO:0000313" key="5">
    <source>
        <dbReference type="Proteomes" id="UP000192050"/>
    </source>
</evidence>
<sequence length="175" mass="18895">MGIFRVVSMNKIEGKAWIFGDDINTDLMYPQICYTLPEKEKPHHAMEANRPGWASSVRNGDIIIAGKNFGTGSSRPAADNIKNLGISCVLAESLNGLFLRNSVNSGLPSLEVHGISGIVKEGNIVAIDFSSNTVMDKETGKVMKFKPLPAFLMEIIDNGGIINILKNKGLLGPPL</sequence>
<accession>A0A1V0N6B6</accession>
<keyword evidence="2" id="KW-0456">Lyase</keyword>
<dbReference type="EMBL" id="CP015363">
    <property type="protein sequence ID" value="ARD85629.1"/>
    <property type="molecule type" value="Genomic_DNA"/>
</dbReference>
<dbReference type="SUPFAM" id="SSF52016">
    <property type="entry name" value="LeuD/IlvD-like"/>
    <property type="match status" value="1"/>
</dbReference>
<dbReference type="Gene3D" id="3.20.19.10">
    <property type="entry name" value="Aconitase, domain 4"/>
    <property type="match status" value="1"/>
</dbReference>
<dbReference type="InterPro" id="IPR011827">
    <property type="entry name" value="LeuD_type2/HacB/DmdB"/>
</dbReference>
<proteinExistence type="inferred from homology"/>
<reference evidence="4 5" key="1">
    <citation type="submission" date="2011-10" db="EMBL/GenBank/DDBJ databases">
        <title>Metabolic and evolutionary patterns in the extreme acidophile Ferroplasma acidiphilum.</title>
        <authorList>
            <person name="Golyshina O.V."/>
            <person name="Kozyavkin S.A."/>
            <person name="Tatusov R.L."/>
            <person name="Slesarev A.I."/>
            <person name="Golyshin P.N."/>
        </authorList>
    </citation>
    <scope>NUCLEOTIDE SEQUENCE [LARGE SCALE GENOMIC DNA]</scope>
    <source>
        <strain evidence="5">Y</strain>
    </source>
</reference>
<dbReference type="STRING" id="74969.FAD_1790"/>
<dbReference type="InterPro" id="IPR015928">
    <property type="entry name" value="Aconitase/3IPM_dehydase_swvl"/>
</dbReference>
<dbReference type="Pfam" id="PF00694">
    <property type="entry name" value="Aconitase_C"/>
    <property type="match status" value="1"/>
</dbReference>
<dbReference type="GO" id="GO:0016836">
    <property type="term" value="F:hydro-lyase activity"/>
    <property type="evidence" value="ECO:0007669"/>
    <property type="project" value="InterPro"/>
</dbReference>
<evidence type="ECO:0000256" key="1">
    <source>
        <dbReference type="ARBA" id="ARBA00009869"/>
    </source>
</evidence>
<dbReference type="CDD" id="cd01577">
    <property type="entry name" value="IPMI_Swivel"/>
    <property type="match status" value="1"/>
</dbReference>
<dbReference type="InterPro" id="IPR033940">
    <property type="entry name" value="IPMI_Swivel"/>
</dbReference>